<comment type="similarity">
    <text evidence="1 3">Belongs to the short-chain dehydrogenases/reductases (SDR) family.</text>
</comment>
<dbReference type="NCBIfam" id="NF004843">
    <property type="entry name" value="PRK06194.1"/>
    <property type="match status" value="1"/>
</dbReference>
<sequence>MKDFSNKVAVITGGASGFGKEFAHIAADLGMKLVLADVQEDALDATVAEFKARNVPVIGLRTDVSRADQVQALADAAIAAFGQVNLLFNNAGVGAGGLVWENSEKDWEWVLGVNLYGVVHGVRIFTPLMLAAAAKDPAYQGHIVNTASMAGLLNPPAMGVYNVSKHAVVALSETLYQDLGLVTEQVRCSVLCPYFVPTGISQSQRNRTADLANQAPPTRSQLVSQALSDKAVGSGKVTAAEVAQLTFDAIRDESFYIYSHPQALAPVRQRFEDIVGQRNPGDPFADKPEVRAGLVAALRG</sequence>
<keyword evidence="2" id="KW-0560">Oxidoreductase</keyword>
<protein>
    <submittedName>
        <fullName evidence="4">SDR family NAD(P)-dependent oxidoreductase</fullName>
    </submittedName>
</protein>
<dbReference type="PRINTS" id="PR00081">
    <property type="entry name" value="GDHRDH"/>
</dbReference>
<organism evidence="4 5">
    <name type="scientific">Cupriavidus necator</name>
    <name type="common">Alcaligenes eutrophus</name>
    <name type="synonym">Ralstonia eutropha</name>
    <dbReference type="NCBI Taxonomy" id="106590"/>
    <lineage>
        <taxon>Bacteria</taxon>
        <taxon>Pseudomonadati</taxon>
        <taxon>Pseudomonadota</taxon>
        <taxon>Betaproteobacteria</taxon>
        <taxon>Burkholderiales</taxon>
        <taxon>Burkholderiaceae</taxon>
        <taxon>Cupriavidus</taxon>
    </lineage>
</organism>
<dbReference type="GO" id="GO:0016491">
    <property type="term" value="F:oxidoreductase activity"/>
    <property type="evidence" value="ECO:0007669"/>
    <property type="project" value="UniProtKB-KW"/>
</dbReference>
<evidence type="ECO:0000313" key="5">
    <source>
        <dbReference type="Proteomes" id="UP000189627"/>
    </source>
</evidence>
<dbReference type="OrthoDB" id="4690547at2"/>
<dbReference type="PRINTS" id="PR00080">
    <property type="entry name" value="SDRFAMILY"/>
</dbReference>
<evidence type="ECO:0000256" key="1">
    <source>
        <dbReference type="ARBA" id="ARBA00006484"/>
    </source>
</evidence>
<dbReference type="KEGG" id="cuh:BJN34_07750"/>
<dbReference type="PANTHER" id="PTHR43391">
    <property type="entry name" value="RETINOL DEHYDROGENASE-RELATED"/>
    <property type="match status" value="1"/>
</dbReference>
<dbReference type="Proteomes" id="UP000189627">
    <property type="component" value="Chromosome 1"/>
</dbReference>
<dbReference type="RefSeq" id="WP_078196106.1">
    <property type="nucleotide sequence ID" value="NZ_CP017757.2"/>
</dbReference>
<evidence type="ECO:0000256" key="3">
    <source>
        <dbReference type="RuleBase" id="RU000363"/>
    </source>
</evidence>
<dbReference type="AlphaFoldDB" id="A0A1U9UM34"/>
<dbReference type="CDD" id="cd05233">
    <property type="entry name" value="SDR_c"/>
    <property type="match status" value="1"/>
</dbReference>
<dbReference type="Gene3D" id="3.40.50.720">
    <property type="entry name" value="NAD(P)-binding Rossmann-like Domain"/>
    <property type="match status" value="1"/>
</dbReference>
<dbReference type="EMBL" id="CP017757">
    <property type="protein sequence ID" value="AQV93784.1"/>
    <property type="molecule type" value="Genomic_DNA"/>
</dbReference>
<accession>A0A1U9UM34</accession>
<dbReference type="SUPFAM" id="SSF51735">
    <property type="entry name" value="NAD(P)-binding Rossmann-fold domains"/>
    <property type="match status" value="1"/>
</dbReference>
<dbReference type="InterPro" id="IPR002347">
    <property type="entry name" value="SDR_fam"/>
</dbReference>
<proteinExistence type="inferred from homology"/>
<reference evidence="5" key="1">
    <citation type="submission" date="2017-02" db="EMBL/GenBank/DDBJ databases">
        <title>Complete genome sequence of Cupriavidus necator strain NH9, a 3-chlorobenzoate degrader.</title>
        <authorList>
            <person name="Moriuchi R."/>
            <person name="Dohra H."/>
            <person name="Ogawa N."/>
        </authorList>
    </citation>
    <scope>NUCLEOTIDE SEQUENCE [LARGE SCALE GENOMIC DNA]</scope>
    <source>
        <strain evidence="5">NH9</strain>
    </source>
</reference>
<gene>
    <name evidence="4" type="ORF">BJN34_07750</name>
</gene>
<name>A0A1U9UM34_CUPNE</name>
<evidence type="ECO:0000256" key="2">
    <source>
        <dbReference type="ARBA" id="ARBA00023002"/>
    </source>
</evidence>
<dbReference type="PANTHER" id="PTHR43391:SF26">
    <property type="entry name" value="BLL7251 PROTEIN"/>
    <property type="match status" value="1"/>
</dbReference>
<dbReference type="Pfam" id="PF00106">
    <property type="entry name" value="adh_short"/>
    <property type="match status" value="1"/>
</dbReference>
<dbReference type="InterPro" id="IPR036291">
    <property type="entry name" value="NAD(P)-bd_dom_sf"/>
</dbReference>
<evidence type="ECO:0000313" key="4">
    <source>
        <dbReference type="EMBL" id="AQV93784.1"/>
    </source>
</evidence>